<protein>
    <submittedName>
        <fullName evidence="7">FAD/FMN-containing dehydrogenase</fullName>
    </submittedName>
</protein>
<organism evidence="7 8">
    <name type="scientific">Filimonas lacunae</name>
    <dbReference type="NCBI Taxonomy" id="477680"/>
    <lineage>
        <taxon>Bacteria</taxon>
        <taxon>Pseudomonadati</taxon>
        <taxon>Bacteroidota</taxon>
        <taxon>Chitinophagia</taxon>
        <taxon>Chitinophagales</taxon>
        <taxon>Chitinophagaceae</taxon>
        <taxon>Filimonas</taxon>
    </lineage>
</organism>
<dbReference type="InterPro" id="IPR012951">
    <property type="entry name" value="BBE"/>
</dbReference>
<dbReference type="SUPFAM" id="SSF56176">
    <property type="entry name" value="FAD-binding/transporter-associated domain-like"/>
    <property type="match status" value="1"/>
</dbReference>
<keyword evidence="5" id="KW-0560">Oxidoreductase</keyword>
<evidence type="ECO:0000256" key="1">
    <source>
        <dbReference type="ARBA" id="ARBA00001974"/>
    </source>
</evidence>
<evidence type="ECO:0000259" key="6">
    <source>
        <dbReference type="PROSITE" id="PS51387"/>
    </source>
</evidence>
<proteinExistence type="inferred from homology"/>
<gene>
    <name evidence="7" type="ORF">SAMN05421788_11745</name>
</gene>
<dbReference type="Gene3D" id="3.30.465.10">
    <property type="match status" value="1"/>
</dbReference>
<dbReference type="InterPro" id="IPR050416">
    <property type="entry name" value="FAD-linked_Oxidoreductase"/>
</dbReference>
<evidence type="ECO:0000313" key="7">
    <source>
        <dbReference type="EMBL" id="SIT34574.1"/>
    </source>
</evidence>
<dbReference type="InterPro" id="IPR006094">
    <property type="entry name" value="Oxid_FAD_bind_N"/>
</dbReference>
<dbReference type="KEGG" id="fln:FLA_1892"/>
<keyword evidence="4" id="KW-0274">FAD</keyword>
<dbReference type="PANTHER" id="PTHR42973:SF39">
    <property type="entry name" value="FAD-BINDING PCMH-TYPE DOMAIN-CONTAINING PROTEIN"/>
    <property type="match status" value="1"/>
</dbReference>
<dbReference type="InterPro" id="IPR016167">
    <property type="entry name" value="FAD-bd_PCMH_sub1"/>
</dbReference>
<dbReference type="Proteomes" id="UP000186917">
    <property type="component" value="Unassembled WGS sequence"/>
</dbReference>
<dbReference type="GO" id="GO:0071949">
    <property type="term" value="F:FAD binding"/>
    <property type="evidence" value="ECO:0007669"/>
    <property type="project" value="InterPro"/>
</dbReference>
<comment type="cofactor">
    <cofactor evidence="1">
        <name>FAD</name>
        <dbReference type="ChEBI" id="CHEBI:57692"/>
    </cofactor>
</comment>
<dbReference type="Gene3D" id="3.40.462.20">
    <property type="match status" value="1"/>
</dbReference>
<dbReference type="RefSeq" id="WP_076382797.1">
    <property type="nucleotide sequence ID" value="NZ_AP017422.1"/>
</dbReference>
<sequence>MLTKAINELIKELSGYVLQPGEPGYEDAIKIDNGRIHLRPMLIIRPTMVDDVAISLKFVVKHHLHFTIKGGGHSAAGYCLNNDGVVIDLKHLNSISFDPKTQRLTAQMGVIWNDLYKYMQNTGTGLIPIGGGCPTVAPPGFMQGGGYSFVSRTYGMSIDSLISVQMVTPDGHLRRISEDSKDQDEKDIFWAIRGGGGGNFGIIVEMEMQMQQPKSKLMLAGQIYYPLEQADEVLGYYNEWVELIPNEMAAYGYIGHQPDPVDPSKNVKVLGLTPVYNGEGDEGIEFLKDLLKMKPLHIDLRNMTLPDFEFFNGHTTMVKNRSAYIRSLILPEKGMNNKVAHVIKDYMNMAPSESSFAVWTLGGGAMENKAPADTAYFHRKARFIPEVKSIWDADKPGDAHSNIQWAYEFFEKMGEAGNATGAYVNYIDPLLHNWADKYYGSNYERLVKIKNKIDPHNVFRFQQSVGSPFNPPAGPLTDLSPLNRTELESPKLKSFVFDESVTQNA</sequence>
<evidence type="ECO:0000256" key="2">
    <source>
        <dbReference type="ARBA" id="ARBA00005466"/>
    </source>
</evidence>
<dbReference type="Pfam" id="PF01565">
    <property type="entry name" value="FAD_binding_4"/>
    <property type="match status" value="1"/>
</dbReference>
<keyword evidence="8" id="KW-1185">Reference proteome</keyword>
<dbReference type="GO" id="GO:0016491">
    <property type="term" value="F:oxidoreductase activity"/>
    <property type="evidence" value="ECO:0007669"/>
    <property type="project" value="UniProtKB-KW"/>
</dbReference>
<feature type="domain" description="FAD-binding PCMH-type" evidence="6">
    <location>
        <begin position="36"/>
        <end position="213"/>
    </location>
</feature>
<keyword evidence="3" id="KW-0285">Flavoprotein</keyword>
<evidence type="ECO:0000256" key="5">
    <source>
        <dbReference type="ARBA" id="ARBA00023002"/>
    </source>
</evidence>
<dbReference type="Gene3D" id="3.30.43.10">
    <property type="entry name" value="Uridine Diphospho-n-acetylenolpyruvylglucosamine Reductase, domain 2"/>
    <property type="match status" value="1"/>
</dbReference>
<dbReference type="EMBL" id="FTOR01000017">
    <property type="protein sequence ID" value="SIT34574.1"/>
    <property type="molecule type" value="Genomic_DNA"/>
</dbReference>
<dbReference type="PROSITE" id="PS51387">
    <property type="entry name" value="FAD_PCMH"/>
    <property type="match status" value="1"/>
</dbReference>
<reference evidence="8" key="1">
    <citation type="submission" date="2017-01" db="EMBL/GenBank/DDBJ databases">
        <authorList>
            <person name="Varghese N."/>
            <person name="Submissions S."/>
        </authorList>
    </citation>
    <scope>NUCLEOTIDE SEQUENCE [LARGE SCALE GENOMIC DNA]</scope>
    <source>
        <strain evidence="8">DSM 21054</strain>
    </source>
</reference>
<accession>A0A173MED4</accession>
<dbReference type="OrthoDB" id="545125at2"/>
<evidence type="ECO:0000256" key="4">
    <source>
        <dbReference type="ARBA" id="ARBA00022827"/>
    </source>
</evidence>
<evidence type="ECO:0000313" key="8">
    <source>
        <dbReference type="Proteomes" id="UP000186917"/>
    </source>
</evidence>
<dbReference type="InterPro" id="IPR016169">
    <property type="entry name" value="FAD-bd_PCMH_sub2"/>
</dbReference>
<dbReference type="PANTHER" id="PTHR42973">
    <property type="entry name" value="BINDING OXIDOREDUCTASE, PUTATIVE (AFU_ORTHOLOGUE AFUA_1G17690)-RELATED"/>
    <property type="match status" value="1"/>
</dbReference>
<dbReference type="AlphaFoldDB" id="A0A173MED4"/>
<dbReference type="STRING" id="477680.SAMN05421788_11745"/>
<dbReference type="InterPro" id="IPR036318">
    <property type="entry name" value="FAD-bd_PCMH-like_sf"/>
</dbReference>
<evidence type="ECO:0000256" key="3">
    <source>
        <dbReference type="ARBA" id="ARBA00022630"/>
    </source>
</evidence>
<dbReference type="InterPro" id="IPR016166">
    <property type="entry name" value="FAD-bd_PCMH"/>
</dbReference>
<comment type="similarity">
    <text evidence="2">Belongs to the oxygen-dependent FAD-linked oxidoreductase family.</text>
</comment>
<dbReference type="Pfam" id="PF08031">
    <property type="entry name" value="BBE"/>
    <property type="match status" value="1"/>
</dbReference>
<name>A0A173MED4_9BACT</name>